<name>A0A2Z6G8E0_9PROT</name>
<protein>
    <submittedName>
        <fullName evidence="3">DNA primase TraC</fullName>
    </submittedName>
</protein>
<feature type="domain" description="Polyvalent protein metallopeptidase" evidence="2">
    <location>
        <begin position="155"/>
        <end position="280"/>
    </location>
</feature>
<keyword evidence="4" id="KW-1185">Reference proteome</keyword>
<dbReference type="Pfam" id="PF08401">
    <property type="entry name" value="ArdcN"/>
    <property type="match status" value="1"/>
</dbReference>
<feature type="domain" description="N-terminal" evidence="1">
    <location>
        <begin position="8"/>
        <end position="131"/>
    </location>
</feature>
<organism evidence="3 4">
    <name type="scientific">Ferriphaselus amnicola</name>
    <dbReference type="NCBI Taxonomy" id="1188319"/>
    <lineage>
        <taxon>Bacteria</taxon>
        <taxon>Pseudomonadati</taxon>
        <taxon>Pseudomonadota</taxon>
        <taxon>Betaproteobacteria</taxon>
        <taxon>Nitrosomonadales</taxon>
        <taxon>Gallionellaceae</taxon>
        <taxon>Ferriphaselus</taxon>
    </lineage>
</organism>
<dbReference type="EMBL" id="AP018738">
    <property type="protein sequence ID" value="BBE49663.1"/>
    <property type="molecule type" value="Genomic_DNA"/>
</dbReference>
<evidence type="ECO:0000313" key="3">
    <source>
        <dbReference type="EMBL" id="BBE49663.1"/>
    </source>
</evidence>
<dbReference type="AlphaFoldDB" id="A0A2Z6G8E0"/>
<proteinExistence type="predicted"/>
<dbReference type="OrthoDB" id="9792687at2"/>
<dbReference type="GO" id="GO:0003697">
    <property type="term" value="F:single-stranded DNA binding"/>
    <property type="evidence" value="ECO:0007669"/>
    <property type="project" value="InterPro"/>
</dbReference>
<accession>A0A2Z6G8E0</accession>
<evidence type="ECO:0000313" key="4">
    <source>
        <dbReference type="Proteomes" id="UP000033070"/>
    </source>
</evidence>
<reference evidence="3 4" key="1">
    <citation type="submission" date="2018-06" db="EMBL/GenBank/DDBJ databases">
        <title>OYT1 Genome Sequencing.</title>
        <authorList>
            <person name="Kato S."/>
            <person name="Itoh T."/>
            <person name="Ohkuma M."/>
        </authorList>
    </citation>
    <scope>NUCLEOTIDE SEQUENCE [LARGE SCALE GENOMIC DNA]</scope>
    <source>
        <strain evidence="3 4">OYT1</strain>
    </source>
</reference>
<sequence>MSAAQKEDLHQRITNQIIAAIEAGAGVYQMPWNPKLCTGAAIGIPNNPVGRYGYRGINILSLWASQQQHNYATPEWATFKQWQAAGAQVRKGEKGTLTVFFKATNAGSSAPAENDEQQPGRHFIAKAAYVFNIAQVDGYEPPAAPTLTPIERHATADAFIQSSAAIIQHDSHHACYIPSRDEIHLPPEGAFFDAQGYYGTVLHELVHWTGHADRCARDLRNRFGTEAYATEELVAELGAAFLCAQLGITPEPRIDHARYIESWLKVLKHDKRAIFTAAAKANQAADYLASLSKKTAGDGSPPPPDADS</sequence>
<dbReference type="InterPro" id="IPR017113">
    <property type="entry name" value="Antirestriction_ArdC"/>
</dbReference>
<dbReference type="PIRSF" id="PIRSF037112">
    <property type="entry name" value="Antirestriction_ArdC"/>
    <property type="match status" value="1"/>
</dbReference>
<gene>
    <name evidence="3" type="ORF">OYT1_ch0087</name>
</gene>
<dbReference type="InterPro" id="IPR041459">
    <property type="entry name" value="MPTase-PolyVal"/>
</dbReference>
<dbReference type="RefSeq" id="WP_084612050.1">
    <property type="nucleotide sequence ID" value="NZ_AP018738.1"/>
</dbReference>
<dbReference type="InterPro" id="IPR013610">
    <property type="entry name" value="ArdC_N"/>
</dbReference>
<dbReference type="KEGG" id="fam:OYT1_ch0087"/>
<dbReference type="Pfam" id="PF18818">
    <property type="entry name" value="MPTase-PolyVal"/>
    <property type="match status" value="1"/>
</dbReference>
<dbReference type="Proteomes" id="UP000033070">
    <property type="component" value="Chromosome"/>
</dbReference>
<evidence type="ECO:0000259" key="2">
    <source>
        <dbReference type="Pfam" id="PF18818"/>
    </source>
</evidence>
<evidence type="ECO:0000259" key="1">
    <source>
        <dbReference type="Pfam" id="PF08401"/>
    </source>
</evidence>